<evidence type="ECO:0000256" key="35">
    <source>
        <dbReference type="ARBA" id="ARBA00069321"/>
    </source>
</evidence>
<dbReference type="Gene3D" id="3.40.50.10190">
    <property type="entry name" value="BRCT domain"/>
    <property type="match status" value="2"/>
</dbReference>
<keyword evidence="17" id="KW-0547">Nucleotide-binding</keyword>
<dbReference type="InterPro" id="IPR001675">
    <property type="entry name" value="Glyco_trans_29"/>
</dbReference>
<evidence type="ECO:0000256" key="23">
    <source>
        <dbReference type="ARBA" id="ARBA00023034"/>
    </source>
</evidence>
<dbReference type="GO" id="GO:0006310">
    <property type="term" value="P:DNA recombination"/>
    <property type="evidence" value="ECO:0007669"/>
    <property type="project" value="UniProtKB-KW"/>
</dbReference>
<keyword evidence="25" id="KW-1015">Disulfide bond</keyword>
<keyword evidence="13" id="KW-0808">Transferase</keyword>
<evidence type="ECO:0000256" key="5">
    <source>
        <dbReference type="ARBA" id="ARBA00004922"/>
    </source>
</evidence>
<dbReference type="GO" id="GO:0005576">
    <property type="term" value="C:extracellular region"/>
    <property type="evidence" value="ECO:0007669"/>
    <property type="project" value="UniProtKB-SubCell"/>
</dbReference>
<evidence type="ECO:0000256" key="6">
    <source>
        <dbReference type="ARBA" id="ARBA00006003"/>
    </source>
</evidence>
<keyword evidence="18" id="KW-0227">DNA damage</keyword>
<dbReference type="InterPro" id="IPR016059">
    <property type="entry name" value="DNA_ligase_ATP-dep_CS"/>
</dbReference>
<comment type="similarity">
    <text evidence="7 39">Belongs to the ATP-dependent DNA ligase family.</text>
</comment>
<evidence type="ECO:0000256" key="29">
    <source>
        <dbReference type="ARBA" id="ARBA00023242"/>
    </source>
</evidence>
<dbReference type="CDD" id="cd07903">
    <property type="entry name" value="Adenylation_DNA_ligase_IV"/>
    <property type="match status" value="1"/>
</dbReference>
<keyword evidence="12" id="KW-0328">Glycosyltransferase</keyword>
<dbReference type="EMBL" id="JAWJWE010000002">
    <property type="protein sequence ID" value="KAK6643160.1"/>
    <property type="molecule type" value="Genomic_DNA"/>
</dbReference>
<dbReference type="Proteomes" id="UP001372834">
    <property type="component" value="Unassembled WGS sequence"/>
</dbReference>
<organism evidence="42 43">
    <name type="scientific">Polyplax serrata</name>
    <name type="common">Common mouse louse</name>
    <dbReference type="NCBI Taxonomy" id="468196"/>
    <lineage>
        <taxon>Eukaryota</taxon>
        <taxon>Metazoa</taxon>
        <taxon>Ecdysozoa</taxon>
        <taxon>Arthropoda</taxon>
        <taxon>Hexapoda</taxon>
        <taxon>Insecta</taxon>
        <taxon>Pterygota</taxon>
        <taxon>Neoptera</taxon>
        <taxon>Paraneoptera</taxon>
        <taxon>Psocodea</taxon>
        <taxon>Troctomorpha</taxon>
        <taxon>Phthiraptera</taxon>
        <taxon>Anoplura</taxon>
        <taxon>Polyplacidae</taxon>
        <taxon>Polyplax</taxon>
    </lineage>
</organism>
<evidence type="ECO:0000313" key="42">
    <source>
        <dbReference type="EMBL" id="KAK6643160.1"/>
    </source>
</evidence>
<dbReference type="GO" id="GO:0032807">
    <property type="term" value="C:DNA ligase IV complex"/>
    <property type="evidence" value="ECO:0007669"/>
    <property type="project" value="TreeGrafter"/>
</dbReference>
<dbReference type="InterPro" id="IPR012308">
    <property type="entry name" value="DNA_ligase_ATP-dep_N"/>
</dbReference>
<evidence type="ECO:0000256" key="11">
    <source>
        <dbReference type="ARBA" id="ARBA00022598"/>
    </source>
</evidence>
<dbReference type="Pfam" id="PF04679">
    <property type="entry name" value="DNA_ligase_A_C"/>
    <property type="match status" value="1"/>
</dbReference>
<dbReference type="GO" id="GO:0032580">
    <property type="term" value="C:Golgi cisterna membrane"/>
    <property type="evidence" value="ECO:0007669"/>
    <property type="project" value="UniProtKB-SubCell"/>
</dbReference>
<name>A0AAN8SDM5_POLSC</name>
<dbReference type="Pfam" id="PF01068">
    <property type="entry name" value="DNA_ligase_A_M"/>
    <property type="match status" value="1"/>
</dbReference>
<feature type="domain" description="BRCT" evidence="41">
    <location>
        <begin position="757"/>
        <end position="852"/>
    </location>
</feature>
<dbReference type="PROSITE" id="PS50172">
    <property type="entry name" value="BRCT"/>
    <property type="match status" value="2"/>
</dbReference>
<evidence type="ECO:0000256" key="7">
    <source>
        <dbReference type="ARBA" id="ARBA00007572"/>
    </source>
</evidence>
<keyword evidence="29" id="KW-0539">Nucleus</keyword>
<feature type="domain" description="ATP-dependent DNA ligase family profile" evidence="40">
    <location>
        <begin position="348"/>
        <end position="483"/>
    </location>
</feature>
<evidence type="ECO:0000256" key="2">
    <source>
        <dbReference type="ARBA" id="ARBA00004123"/>
    </source>
</evidence>
<dbReference type="Pfam" id="PF00777">
    <property type="entry name" value="Glyco_transf_29"/>
    <property type="match status" value="1"/>
</dbReference>
<dbReference type="InterPro" id="IPR029710">
    <property type="entry name" value="LIG4"/>
</dbReference>
<dbReference type="GO" id="GO:0006297">
    <property type="term" value="P:nucleotide-excision repair, DNA gap filling"/>
    <property type="evidence" value="ECO:0007669"/>
    <property type="project" value="TreeGrafter"/>
</dbReference>
<dbReference type="PROSITE" id="PS00333">
    <property type="entry name" value="DNA_LIGASE_A2"/>
    <property type="match status" value="1"/>
</dbReference>
<dbReference type="Pfam" id="PF00533">
    <property type="entry name" value="BRCT"/>
    <property type="match status" value="1"/>
</dbReference>
<dbReference type="CDD" id="cd07968">
    <property type="entry name" value="OBF_DNA_ligase_IV"/>
    <property type="match status" value="1"/>
</dbReference>
<comment type="pathway">
    <text evidence="5">Protein modification; protein glycosylation.</text>
</comment>
<evidence type="ECO:0000259" key="41">
    <source>
        <dbReference type="PROSITE" id="PS50172"/>
    </source>
</evidence>
<dbReference type="GO" id="GO:0003677">
    <property type="term" value="F:DNA binding"/>
    <property type="evidence" value="ECO:0007669"/>
    <property type="project" value="InterPro"/>
</dbReference>
<evidence type="ECO:0000256" key="31">
    <source>
        <dbReference type="ARBA" id="ARBA00031942"/>
    </source>
</evidence>
<dbReference type="Gene3D" id="2.40.50.140">
    <property type="entry name" value="Nucleic acid-binding proteins"/>
    <property type="match status" value="1"/>
</dbReference>
<evidence type="ECO:0000256" key="20">
    <source>
        <dbReference type="ARBA" id="ARBA00022842"/>
    </source>
</evidence>
<keyword evidence="21" id="KW-0735">Signal-anchor</keyword>
<gene>
    <name evidence="42" type="ORF">RUM43_004663</name>
</gene>
<dbReference type="PANTHER" id="PTHR45997">
    <property type="entry name" value="DNA LIGASE 4"/>
    <property type="match status" value="1"/>
</dbReference>
<dbReference type="GO" id="GO:0071897">
    <property type="term" value="P:DNA biosynthetic process"/>
    <property type="evidence" value="ECO:0007669"/>
    <property type="project" value="InterPro"/>
</dbReference>
<reference evidence="42 43" key="1">
    <citation type="submission" date="2023-10" db="EMBL/GenBank/DDBJ databases">
        <title>Genomes of two closely related lineages of the louse Polyplax serrata with different host specificities.</title>
        <authorList>
            <person name="Martinu J."/>
            <person name="Tarabai H."/>
            <person name="Stefka J."/>
            <person name="Hypsa V."/>
        </authorList>
    </citation>
    <scope>NUCLEOTIDE SEQUENCE [LARGE SCALE GENOMIC DNA]</scope>
    <source>
        <strain evidence="42">HR10_N</strain>
    </source>
</reference>
<evidence type="ECO:0000256" key="26">
    <source>
        <dbReference type="ARBA" id="ARBA00023172"/>
    </source>
</evidence>
<dbReference type="Gene3D" id="3.30.470.30">
    <property type="entry name" value="DNA ligase/mRNA capping enzyme"/>
    <property type="match status" value="1"/>
</dbReference>
<dbReference type="GO" id="GO:0003910">
    <property type="term" value="F:DNA ligase (ATP) activity"/>
    <property type="evidence" value="ECO:0007669"/>
    <property type="project" value="UniProtKB-EC"/>
</dbReference>
<dbReference type="PANTHER" id="PTHR45997:SF1">
    <property type="entry name" value="DNA LIGASE 4"/>
    <property type="match status" value="1"/>
</dbReference>
<evidence type="ECO:0000256" key="27">
    <source>
        <dbReference type="ARBA" id="ARBA00023180"/>
    </source>
</evidence>
<evidence type="ECO:0000259" key="40">
    <source>
        <dbReference type="PROSITE" id="PS50160"/>
    </source>
</evidence>
<evidence type="ECO:0000256" key="18">
    <source>
        <dbReference type="ARBA" id="ARBA00022763"/>
    </source>
</evidence>
<evidence type="ECO:0000256" key="1">
    <source>
        <dbReference type="ARBA" id="ARBA00001946"/>
    </source>
</evidence>
<evidence type="ECO:0000256" key="28">
    <source>
        <dbReference type="ARBA" id="ARBA00023204"/>
    </source>
</evidence>
<comment type="cofactor">
    <cofactor evidence="1">
        <name>Mg(2+)</name>
        <dbReference type="ChEBI" id="CHEBI:18420"/>
    </cofactor>
</comment>
<evidence type="ECO:0000256" key="39">
    <source>
        <dbReference type="RuleBase" id="RU004196"/>
    </source>
</evidence>
<comment type="subcellular location">
    <subcellularLocation>
        <location evidence="3">Golgi apparatus</location>
        <location evidence="3">Golgi stack membrane</location>
        <topology evidence="3">Single-pass type II membrane protein</topology>
    </subcellularLocation>
    <subcellularLocation>
        <location evidence="2">Nucleus</location>
    </subcellularLocation>
    <subcellularLocation>
        <location evidence="4">Secreted</location>
    </subcellularLocation>
</comment>
<evidence type="ECO:0000256" key="36">
    <source>
        <dbReference type="ARBA" id="ARBA00076526"/>
    </source>
</evidence>
<evidence type="ECO:0000256" key="38">
    <source>
        <dbReference type="ARBA" id="ARBA00080062"/>
    </source>
</evidence>
<keyword evidence="24" id="KW-0472">Membrane</keyword>
<keyword evidence="16" id="KW-0677">Repeat</keyword>
<keyword evidence="23" id="KW-0333">Golgi apparatus</keyword>
<dbReference type="GO" id="GO:0046872">
    <property type="term" value="F:metal ion binding"/>
    <property type="evidence" value="ECO:0007669"/>
    <property type="project" value="UniProtKB-KW"/>
</dbReference>
<dbReference type="EC" id="6.5.1.1" evidence="8"/>
<evidence type="ECO:0000256" key="34">
    <source>
        <dbReference type="ARBA" id="ARBA00034329"/>
    </source>
</evidence>
<evidence type="ECO:0000256" key="21">
    <source>
        <dbReference type="ARBA" id="ARBA00022968"/>
    </source>
</evidence>
<evidence type="ECO:0000256" key="4">
    <source>
        <dbReference type="ARBA" id="ARBA00004613"/>
    </source>
</evidence>
<dbReference type="FunFam" id="3.90.1480.20:FF:000012">
    <property type="entry name" value="ST6 beta-galactoside alpha-2,6-sialyltransferase 1"/>
    <property type="match status" value="1"/>
</dbReference>
<dbReference type="SUPFAM" id="SSF50249">
    <property type="entry name" value="Nucleic acid-binding proteins"/>
    <property type="match status" value="1"/>
</dbReference>
<evidence type="ECO:0000256" key="14">
    <source>
        <dbReference type="ARBA" id="ARBA00022692"/>
    </source>
</evidence>
<dbReference type="SMART" id="SM00292">
    <property type="entry name" value="BRCT"/>
    <property type="match status" value="2"/>
</dbReference>
<dbReference type="Pfam" id="PF04675">
    <property type="entry name" value="DNA_ligase_A_N"/>
    <property type="match status" value="1"/>
</dbReference>
<evidence type="ECO:0000256" key="19">
    <source>
        <dbReference type="ARBA" id="ARBA00022840"/>
    </source>
</evidence>
<evidence type="ECO:0000256" key="16">
    <source>
        <dbReference type="ARBA" id="ARBA00022737"/>
    </source>
</evidence>
<evidence type="ECO:0000256" key="12">
    <source>
        <dbReference type="ARBA" id="ARBA00022676"/>
    </source>
</evidence>
<keyword evidence="19" id="KW-0067">ATP-binding</keyword>
<dbReference type="InterPro" id="IPR012340">
    <property type="entry name" value="NA-bd_OB-fold"/>
</dbReference>
<comment type="catalytic activity">
    <reaction evidence="33">
        <text>a beta-D-galactoside + CMP-N-acetyl-beta-neuraminate = an N-acetyl-alpha-neuraminyl-(2-&gt;6)-beta-D-galactosyl derivative + CMP + H(+)</text>
        <dbReference type="Rhea" id="RHEA:52104"/>
        <dbReference type="ChEBI" id="CHEBI:15378"/>
        <dbReference type="ChEBI" id="CHEBI:28034"/>
        <dbReference type="ChEBI" id="CHEBI:57812"/>
        <dbReference type="ChEBI" id="CHEBI:60377"/>
        <dbReference type="ChEBI" id="CHEBI:136398"/>
        <dbReference type="EC" id="2.4.3.1"/>
    </reaction>
</comment>
<keyword evidence="14" id="KW-0812">Transmembrane</keyword>
<dbReference type="InterPro" id="IPR036599">
    <property type="entry name" value="DNA_ligase_N_sf"/>
</dbReference>
<keyword evidence="15" id="KW-0479">Metal-binding</keyword>
<comment type="similarity">
    <text evidence="6">Belongs to the glycosyltransferase 29 family.</text>
</comment>
<feature type="domain" description="BRCT" evidence="41">
    <location>
        <begin position="637"/>
        <end position="714"/>
    </location>
</feature>
<evidence type="ECO:0000256" key="3">
    <source>
        <dbReference type="ARBA" id="ARBA00004447"/>
    </source>
</evidence>
<evidence type="ECO:0000256" key="17">
    <source>
        <dbReference type="ARBA" id="ARBA00022741"/>
    </source>
</evidence>
<dbReference type="GO" id="GO:0005958">
    <property type="term" value="C:DNA-dependent protein kinase-DNA ligase 4 complex"/>
    <property type="evidence" value="ECO:0007669"/>
    <property type="project" value="TreeGrafter"/>
</dbReference>
<evidence type="ECO:0000256" key="9">
    <source>
        <dbReference type="ARBA" id="ARBA00022073"/>
    </source>
</evidence>
<evidence type="ECO:0000256" key="15">
    <source>
        <dbReference type="ARBA" id="ARBA00022723"/>
    </source>
</evidence>
<protein>
    <recommendedName>
        <fullName evidence="35">Beta-galactoside alpha-2,6-sialyltransferase 1</fullName>
        <ecNumber evidence="34">2.4.3.1</ecNumber>
        <ecNumber evidence="8">6.5.1.1</ecNumber>
    </recommendedName>
    <alternativeName>
        <fullName evidence="38">CMP-N-acetylneuraminate-beta-galactosamide-alpha-2,6-sialyltransferase 1</fullName>
    </alternativeName>
    <alternativeName>
        <fullName evidence="9">DNA ligase 4</fullName>
    </alternativeName>
    <alternativeName>
        <fullName evidence="31">DNA ligase IV</fullName>
    </alternativeName>
    <alternativeName>
        <fullName evidence="30">Polydeoxyribonucleotide synthase [ATP] 4</fullName>
    </alternativeName>
    <alternativeName>
        <fullName evidence="37">ST6Gal I</fullName>
    </alternativeName>
    <alternativeName>
        <fullName evidence="36">Sialyltransferase 1</fullName>
    </alternativeName>
</protein>
<keyword evidence="22" id="KW-1133">Transmembrane helix</keyword>
<sequence>MSLADNVSFVNFCQLCAKLRNAPKEKKVDILRQYISNWKKKGDKMKEDIPNLNDSFFPVLRLLIPQLDRERGAYGVKEHTLAKIYIQILSLPKDGGDAKKLLEYRTPKNAVYNSCDFAEVAFCVLKNRCGDGGEVSIQEINTNLDRIAAGHSSNDRSKVNSELVSLLTATSAEEQKWLMRILLKDVKIGLGQNAIFQIYHPDAKDLYEATNNLKKVCDTLKNVNIRLNEIQVELFAPFKPMLSEECDIKNIEACLRRAPYFFVETKLDGERFQLHMNEGNYKYFSRNGFDFTSNFGASIHEGSLTPRLGSRFQRNVKSCILDGEMMSWNTKYKKFSMKANNLDVKNLKDYDIHQPCFCVFDILLYNDEVLTNKPLTYRLEILQKIIEPLVGSIVFLDRKRISTKDEVIDFLNEAIDNREEGIIMKEFLCSYKPNVRKNGGWYKIKPEYTDGLSDTLDLLIIGGYYGKGRHHGVISHFLLGVADSDLSLFHSVVKVGSGYSMNELAELLGKLDPFWKVTKAGKMPPGIEWTKEKPDVWIEPRHSCILEIKAAEIMPSDLFKTGFTLRFPRVLRIRYDKSWESSLTVEEFTEKRNIASGKLALQHFTPTDKDEPTPKKKIRPSKLYVQNTAVDVSDITPISDLLCDKEICVFTGFNGVSRYDVERKIIEYGGIIVKNPGKKTFCVLAENDSTARIKNIIKCKSHDVIYTSWFFSQLHGGNDKLPELKPEHFLALSKDSDLQLTSDDRYDMDVNLFGGLNPYNIFRNCTAYFDEFATLSDSTSLALPHLNLYKIDFRFRGGNCIGKIDDSVTHVVLHSKDVSRLKEINRINRKRETKFHVVTEEWVTTSINNVRLAHHFGQCEFARGKSIDRIPTSQRMLELPQDGGKQHEGQERTQPLVHKKIKFIRENQVVFYEPEIVVGTKELGFEIRSSAKKSNVILKKLGRIRRRSTVKDCRKGTNCTDYHQPRNKKLENFKNKLFIQLRTVLHEESNVFKTDNPYFVNYTGPRDRYQSLTPDQIKCRLKKAGLRLLTAEDPFISGLKLTDDVEEKFLGGKHYKTCAIVSSAGSLLQSKLGRFIDEHEVVVRFNHAPTETYEEDIGAKTTVRLVNSQVVSKKEFCFTTNPLYKNVTLVVWDPSNYTASLQQWYEKPDFNFFELWAKQKKLNMKKDSFLLDPRSIWRVWDFIQSLTSLRIRKNPPSSGFLGLALLMPYCDTIDFFEYVPSFRLTKKCHYFEDFEDDSCTFGVWHPLSAEKILSLAMNEANDTTVFNLGYIRVKGYADLKC</sequence>
<dbReference type="Gene3D" id="1.10.3260.10">
    <property type="entry name" value="DNA ligase, ATP-dependent, N-terminal domain"/>
    <property type="match status" value="1"/>
</dbReference>
<dbReference type="InterPro" id="IPR012310">
    <property type="entry name" value="DNA_ligase_ATP-dep_cent"/>
</dbReference>
<keyword evidence="26" id="KW-0233">DNA recombination</keyword>
<evidence type="ECO:0000256" key="10">
    <source>
        <dbReference type="ARBA" id="ARBA00022525"/>
    </source>
</evidence>
<dbReference type="InterPro" id="IPR036420">
    <property type="entry name" value="BRCT_dom_sf"/>
</dbReference>
<accession>A0AAN8SDM5</accession>
<evidence type="ECO:0000256" key="33">
    <source>
        <dbReference type="ARBA" id="ARBA00034249"/>
    </source>
</evidence>
<dbReference type="GO" id="GO:0005524">
    <property type="term" value="F:ATP binding"/>
    <property type="evidence" value="ECO:0007669"/>
    <property type="project" value="UniProtKB-KW"/>
</dbReference>
<evidence type="ECO:0000256" key="30">
    <source>
        <dbReference type="ARBA" id="ARBA00030676"/>
    </source>
</evidence>
<evidence type="ECO:0000256" key="22">
    <source>
        <dbReference type="ARBA" id="ARBA00022989"/>
    </source>
</evidence>
<dbReference type="SUPFAM" id="SSF52113">
    <property type="entry name" value="BRCT domain"/>
    <property type="match status" value="2"/>
</dbReference>
<evidence type="ECO:0000256" key="32">
    <source>
        <dbReference type="ARBA" id="ARBA00034003"/>
    </source>
</evidence>
<dbReference type="NCBIfam" id="TIGR00574">
    <property type="entry name" value="dnl1"/>
    <property type="match status" value="1"/>
</dbReference>
<evidence type="ECO:0000256" key="24">
    <source>
        <dbReference type="ARBA" id="ARBA00023136"/>
    </source>
</evidence>
<comment type="catalytic activity">
    <reaction evidence="32">
        <text>ATP + (deoxyribonucleotide)n-3'-hydroxyl + 5'-phospho-(deoxyribonucleotide)m = (deoxyribonucleotide)n+m + AMP + diphosphate.</text>
        <dbReference type="EC" id="6.5.1.1"/>
    </reaction>
</comment>
<dbReference type="InterPro" id="IPR044125">
    <property type="entry name" value="Adenylation_DNA_ligase_IV"/>
</dbReference>
<dbReference type="GO" id="GO:0003835">
    <property type="term" value="F:beta-galactoside alpha-2,6-sialyltransferase activity"/>
    <property type="evidence" value="ECO:0007669"/>
    <property type="project" value="UniProtKB-EC"/>
</dbReference>
<dbReference type="InterPro" id="IPR000977">
    <property type="entry name" value="DNA_ligase_ATP-dep"/>
</dbReference>
<dbReference type="CDD" id="cd23968">
    <property type="entry name" value="GT29_ST6GAL1_2"/>
    <property type="match status" value="1"/>
</dbReference>
<keyword evidence="28" id="KW-0234">DNA repair</keyword>
<evidence type="ECO:0000256" key="37">
    <source>
        <dbReference type="ARBA" id="ARBA00076676"/>
    </source>
</evidence>
<dbReference type="Gene3D" id="3.90.1480.20">
    <property type="entry name" value="Glycosyl transferase family 29"/>
    <property type="match status" value="1"/>
</dbReference>
<keyword evidence="10" id="KW-0964">Secreted</keyword>
<dbReference type="EC" id="2.4.3.1" evidence="34"/>
<evidence type="ECO:0000256" key="25">
    <source>
        <dbReference type="ARBA" id="ARBA00023157"/>
    </source>
</evidence>
<comment type="caution">
    <text evidence="42">The sequence shown here is derived from an EMBL/GenBank/DDBJ whole genome shotgun (WGS) entry which is preliminary data.</text>
</comment>
<evidence type="ECO:0000256" key="8">
    <source>
        <dbReference type="ARBA" id="ARBA00012727"/>
    </source>
</evidence>
<keyword evidence="11" id="KW-0436">Ligase</keyword>
<dbReference type="InterPro" id="IPR012309">
    <property type="entry name" value="DNA_ligase_ATP-dep_C"/>
</dbReference>
<evidence type="ECO:0000256" key="13">
    <source>
        <dbReference type="ARBA" id="ARBA00022679"/>
    </source>
</evidence>
<dbReference type="InterPro" id="IPR038578">
    <property type="entry name" value="GT29-like_sf"/>
</dbReference>
<keyword evidence="20" id="KW-0460">Magnesium</keyword>
<dbReference type="SUPFAM" id="SSF56091">
    <property type="entry name" value="DNA ligase/mRNA capping enzyme, catalytic domain"/>
    <property type="match status" value="1"/>
</dbReference>
<dbReference type="GO" id="GO:0006303">
    <property type="term" value="P:double-strand break repair via nonhomologous end joining"/>
    <property type="evidence" value="ECO:0007669"/>
    <property type="project" value="TreeGrafter"/>
</dbReference>
<dbReference type="InterPro" id="IPR001357">
    <property type="entry name" value="BRCT_dom"/>
</dbReference>
<keyword evidence="27" id="KW-0325">Glycoprotein</keyword>
<dbReference type="PROSITE" id="PS50160">
    <property type="entry name" value="DNA_LIGASE_A3"/>
    <property type="match status" value="1"/>
</dbReference>
<proteinExistence type="inferred from homology"/>
<evidence type="ECO:0000313" key="43">
    <source>
        <dbReference type="Proteomes" id="UP001372834"/>
    </source>
</evidence>